<evidence type="ECO:0000313" key="2">
    <source>
        <dbReference type="Proteomes" id="UP000813462"/>
    </source>
</evidence>
<dbReference type="InterPro" id="IPR036866">
    <property type="entry name" value="RibonucZ/Hydroxyglut_hydro"/>
</dbReference>
<proteinExistence type="predicted"/>
<accession>A0A978VLE0</accession>
<dbReference type="PANTHER" id="PTHR23240">
    <property type="entry name" value="DNA CROSS-LINK REPAIR PROTEIN PSO2/SNM1-RELATED"/>
    <property type="match status" value="1"/>
</dbReference>
<sequence length="245" mass="27708">MASFKTLTLDCSNLFLAAQTSFFHQPPPPLSFSPFPTTFPQSKLIPKTRCDHSISYFLSHFHSNHYTDLSPNWSKGVVFCSQTTAKLLIEVLKVPSQFIVPLPFSEPVVIALVLFKSFSKFWEIMVEKGYTRAVGFVPTMWTFEVKRNKFSVRPNFFVVSMMSLRIGRRFSAINADEDLEMGNVYVMFPMKSVNSVVTASDMGALFITANSATKQRVSGGKVKPLPVSRVEVLSQQKFVEEYEDD</sequence>
<dbReference type="Proteomes" id="UP000813462">
    <property type="component" value="Unassembled WGS sequence"/>
</dbReference>
<name>A0A978VLE0_ZIZJJ</name>
<dbReference type="GO" id="GO:0006303">
    <property type="term" value="P:double-strand break repair via nonhomologous end joining"/>
    <property type="evidence" value="ECO:0007669"/>
    <property type="project" value="TreeGrafter"/>
</dbReference>
<dbReference type="GO" id="GO:0036297">
    <property type="term" value="P:interstrand cross-link repair"/>
    <property type="evidence" value="ECO:0007669"/>
    <property type="project" value="TreeGrafter"/>
</dbReference>
<protein>
    <submittedName>
        <fullName evidence="1">Uncharacterized protein</fullName>
    </submittedName>
</protein>
<reference evidence="1" key="1">
    <citation type="journal article" date="2021" name="Front. Plant Sci.">
        <title>Chromosome-Scale Genome Assembly for Chinese Sour Jujube and Insights Into Its Genome Evolution and Domestication Signature.</title>
        <authorList>
            <person name="Shen L.-Y."/>
            <person name="Luo H."/>
            <person name="Wang X.-L."/>
            <person name="Wang X.-M."/>
            <person name="Qiu X.-J."/>
            <person name="Liu H."/>
            <person name="Zhou S.-S."/>
            <person name="Jia K.-H."/>
            <person name="Nie S."/>
            <person name="Bao Y.-T."/>
            <person name="Zhang R.-G."/>
            <person name="Yun Q.-Z."/>
            <person name="Chai Y.-H."/>
            <person name="Lu J.-Y."/>
            <person name="Li Y."/>
            <person name="Zhao S.-W."/>
            <person name="Mao J.-F."/>
            <person name="Jia S.-G."/>
            <person name="Mao Y.-M."/>
        </authorList>
    </citation>
    <scope>NUCLEOTIDE SEQUENCE</scope>
    <source>
        <strain evidence="1">AT0</strain>
        <tissue evidence="1">Leaf</tissue>
    </source>
</reference>
<dbReference type="AlphaFoldDB" id="A0A978VLE0"/>
<organism evidence="1 2">
    <name type="scientific">Ziziphus jujuba var. spinosa</name>
    <dbReference type="NCBI Taxonomy" id="714518"/>
    <lineage>
        <taxon>Eukaryota</taxon>
        <taxon>Viridiplantae</taxon>
        <taxon>Streptophyta</taxon>
        <taxon>Embryophyta</taxon>
        <taxon>Tracheophyta</taxon>
        <taxon>Spermatophyta</taxon>
        <taxon>Magnoliopsida</taxon>
        <taxon>eudicotyledons</taxon>
        <taxon>Gunneridae</taxon>
        <taxon>Pentapetalae</taxon>
        <taxon>rosids</taxon>
        <taxon>fabids</taxon>
        <taxon>Rosales</taxon>
        <taxon>Rhamnaceae</taxon>
        <taxon>Paliureae</taxon>
        <taxon>Ziziphus</taxon>
    </lineage>
</organism>
<evidence type="ECO:0000313" key="1">
    <source>
        <dbReference type="EMBL" id="KAH7533909.1"/>
    </source>
</evidence>
<dbReference type="Gene3D" id="3.60.15.10">
    <property type="entry name" value="Ribonuclease Z/Hydroxyacylglutathione hydrolase-like"/>
    <property type="match status" value="1"/>
</dbReference>
<dbReference type="InterPro" id="IPR025322">
    <property type="entry name" value="PADRE_dom"/>
</dbReference>
<gene>
    <name evidence="1" type="ORF">FEM48_Zijuj04G0181500</name>
</gene>
<dbReference type="GO" id="GO:0035312">
    <property type="term" value="F:5'-3' DNA exonuclease activity"/>
    <property type="evidence" value="ECO:0007669"/>
    <property type="project" value="TreeGrafter"/>
</dbReference>
<dbReference type="Pfam" id="PF14009">
    <property type="entry name" value="PADRE"/>
    <property type="match status" value="1"/>
</dbReference>
<dbReference type="GO" id="GO:0003684">
    <property type="term" value="F:damaged DNA binding"/>
    <property type="evidence" value="ECO:0007669"/>
    <property type="project" value="TreeGrafter"/>
</dbReference>
<dbReference type="SUPFAM" id="SSF56281">
    <property type="entry name" value="Metallo-hydrolase/oxidoreductase"/>
    <property type="match status" value="1"/>
</dbReference>
<dbReference type="PANTHER" id="PTHR23240:SF35">
    <property type="entry name" value="DNA REPAIR METALLO-BETA-LACTAMASE FAMILY PROTEIN-RELATED"/>
    <property type="match status" value="1"/>
</dbReference>
<comment type="caution">
    <text evidence="1">The sequence shown here is derived from an EMBL/GenBank/DDBJ whole genome shotgun (WGS) entry which is preliminary data.</text>
</comment>
<dbReference type="EMBL" id="JAEACU010000004">
    <property type="protein sequence ID" value="KAH7533909.1"/>
    <property type="molecule type" value="Genomic_DNA"/>
</dbReference>